<dbReference type="AlphaFoldDB" id="A0A0D1M0B5"/>
<gene>
    <name evidence="1" type="ORF">ab3b_00407</name>
</gene>
<reference evidence="1 2" key="1">
    <citation type="journal article" date="2015" name="Microbiology (Mosc.)">
        <title>Genomics of the Weissella cibaria species with an examination of its metabolic traits.</title>
        <authorList>
            <person name="Lynch K.M."/>
            <person name="Lucid A."/>
            <person name="Arendt E.K."/>
            <person name="Sleator R.D."/>
            <person name="Lucey B."/>
            <person name="Coffey A."/>
        </authorList>
    </citation>
    <scope>NUCLEOTIDE SEQUENCE [LARGE SCALE GENOMIC DNA]</scope>
    <source>
        <strain evidence="1 2">AB3b</strain>
    </source>
</reference>
<comment type="caution">
    <text evidence="1">The sequence shown here is derived from an EMBL/GenBank/DDBJ whole genome shotgun (WGS) entry which is preliminary data.</text>
</comment>
<proteinExistence type="predicted"/>
<accession>A0A0D1M0B5</accession>
<name>A0A0D1M0B5_9LACO</name>
<dbReference type="PATRIC" id="fig|137591.24.peg.397"/>
<dbReference type="EMBL" id="JWHT01000011">
    <property type="protein sequence ID" value="KIU25500.1"/>
    <property type="molecule type" value="Genomic_DNA"/>
</dbReference>
<sequence>MIRPSDVCRHVTGTFLYWRTEAWGMDNSYWRRRVNSLSALMATNKTLGNELKEIGR</sequence>
<protein>
    <submittedName>
        <fullName evidence="1">Uncharacterized protein</fullName>
    </submittedName>
</protein>
<evidence type="ECO:0000313" key="2">
    <source>
        <dbReference type="Proteomes" id="UP000032289"/>
    </source>
</evidence>
<evidence type="ECO:0000313" key="1">
    <source>
        <dbReference type="EMBL" id="KIU25500.1"/>
    </source>
</evidence>
<organism evidence="1 2">
    <name type="scientific">Weissella cibaria</name>
    <dbReference type="NCBI Taxonomy" id="137591"/>
    <lineage>
        <taxon>Bacteria</taxon>
        <taxon>Bacillati</taxon>
        <taxon>Bacillota</taxon>
        <taxon>Bacilli</taxon>
        <taxon>Lactobacillales</taxon>
        <taxon>Lactobacillaceae</taxon>
        <taxon>Weissella</taxon>
    </lineage>
</organism>
<dbReference type="Proteomes" id="UP000032289">
    <property type="component" value="Unassembled WGS sequence"/>
</dbReference>